<proteinExistence type="predicted"/>
<sequence>EFSKTPKELKVEEEFIQLLPLYIRVRP</sequence>
<dbReference type="EMBL" id="CACVAU010000002">
    <property type="protein sequence ID" value="CAA6800698.1"/>
    <property type="molecule type" value="Genomic_DNA"/>
</dbReference>
<feature type="non-terminal residue" evidence="1">
    <location>
        <position position="1"/>
    </location>
</feature>
<evidence type="ECO:0000313" key="1">
    <source>
        <dbReference type="EMBL" id="CAA6800698.1"/>
    </source>
</evidence>
<dbReference type="AlphaFoldDB" id="A0A6S6S361"/>
<accession>A0A6S6S361</accession>
<reference evidence="1" key="1">
    <citation type="submission" date="2020-01" db="EMBL/GenBank/DDBJ databases">
        <authorList>
            <person name="Meier V. D."/>
            <person name="Meier V D."/>
        </authorList>
    </citation>
    <scope>NUCLEOTIDE SEQUENCE</scope>
    <source>
        <strain evidence="2">HLG_WM_MAG_03</strain>
        <strain evidence="1">HLG_WM_MAG_05</strain>
    </source>
</reference>
<name>A0A6S6S361_9BACT</name>
<protein>
    <submittedName>
        <fullName evidence="1">Uncharacterized protein</fullName>
    </submittedName>
</protein>
<evidence type="ECO:0000313" key="2">
    <source>
        <dbReference type="EMBL" id="CAA6819557.1"/>
    </source>
</evidence>
<dbReference type="EMBL" id="CACVAR010000303">
    <property type="protein sequence ID" value="CAA6819557.1"/>
    <property type="molecule type" value="Genomic_DNA"/>
</dbReference>
<organism evidence="1">
    <name type="scientific">uncultured Sulfurovum sp</name>
    <dbReference type="NCBI Taxonomy" id="269237"/>
    <lineage>
        <taxon>Bacteria</taxon>
        <taxon>Pseudomonadati</taxon>
        <taxon>Campylobacterota</taxon>
        <taxon>Epsilonproteobacteria</taxon>
        <taxon>Campylobacterales</taxon>
        <taxon>Sulfurovaceae</taxon>
        <taxon>Sulfurovum</taxon>
        <taxon>environmental samples</taxon>
    </lineage>
</organism>
<gene>
    <name evidence="1" type="ORF">HELGO_WM10126</name>
    <name evidence="2" type="ORF">HELGO_WM51835</name>
</gene>